<evidence type="ECO:0000313" key="2">
    <source>
        <dbReference type="Proteomes" id="UP000000600"/>
    </source>
</evidence>
<accession>A0DHJ9</accession>
<dbReference type="HOGENOM" id="CLU_757512_0_0_1"/>
<keyword evidence="2" id="KW-1185">Reference proteome</keyword>
<sequence>MDQRQFNVYQVKKNSLKQKLCIRKFSEICLFFVDKLGNQKKNQMSLNNSDEVDEKIIQIKGITLFPDISVRLVLISPNEQFLALIVERGYNNVEAIDCLFKIYDLKTTNEIASGQWISIANSNVFQNEFDRYSTFFFQVVSDMLTIVDLKNKTLTNISIEGIQRYLDIDNKGYIYLLRGSYVYQYSINDKEFDGYSLFDNILELTILPNLPKYALAIKNNSWIILQNILKSKLSKRLRKTGGNKIHNLENYIFVEIFEQREKDEDGYITENMKCLKLGEMRTGKIIRNLDYKFGNNIRIQDYEFESLRPQLIMDQTQATINYDDLKFDLLSGREKKVRFLSEDCIKQTKNGFIGKEGQTLRFVRLN</sequence>
<dbReference type="AlphaFoldDB" id="A0DHJ9"/>
<proteinExistence type="predicted"/>
<protein>
    <submittedName>
        <fullName evidence="1">Uncharacterized protein</fullName>
    </submittedName>
</protein>
<dbReference type="KEGG" id="ptm:GSPATT00016903001"/>
<dbReference type="GeneID" id="5035698"/>
<organism evidence="1 2">
    <name type="scientific">Paramecium tetraurelia</name>
    <dbReference type="NCBI Taxonomy" id="5888"/>
    <lineage>
        <taxon>Eukaryota</taxon>
        <taxon>Sar</taxon>
        <taxon>Alveolata</taxon>
        <taxon>Ciliophora</taxon>
        <taxon>Intramacronucleata</taxon>
        <taxon>Oligohymenophorea</taxon>
        <taxon>Peniculida</taxon>
        <taxon>Parameciidae</taxon>
        <taxon>Paramecium</taxon>
    </lineage>
</organism>
<dbReference type="InParanoid" id="A0DHJ9"/>
<dbReference type="OrthoDB" id="312169at2759"/>
<dbReference type="OMA" id="QWISIAN"/>
<dbReference type="Proteomes" id="UP000000600">
    <property type="component" value="Unassembled WGS sequence"/>
</dbReference>
<name>A0DHJ9_PARTE</name>
<dbReference type="RefSeq" id="XP_001449913.1">
    <property type="nucleotide sequence ID" value="XM_001449876.1"/>
</dbReference>
<dbReference type="EMBL" id="CT868430">
    <property type="protein sequence ID" value="CAK82516.1"/>
    <property type="molecule type" value="Genomic_DNA"/>
</dbReference>
<gene>
    <name evidence="1" type="ORF">GSPATT00016903001</name>
</gene>
<reference evidence="1 2" key="1">
    <citation type="journal article" date="2006" name="Nature">
        <title>Global trends of whole-genome duplications revealed by the ciliate Paramecium tetraurelia.</title>
        <authorList>
            <consortium name="Genoscope"/>
            <person name="Aury J.-M."/>
            <person name="Jaillon O."/>
            <person name="Duret L."/>
            <person name="Noel B."/>
            <person name="Jubin C."/>
            <person name="Porcel B.M."/>
            <person name="Segurens B."/>
            <person name="Daubin V."/>
            <person name="Anthouard V."/>
            <person name="Aiach N."/>
            <person name="Arnaiz O."/>
            <person name="Billaut A."/>
            <person name="Beisson J."/>
            <person name="Blanc I."/>
            <person name="Bouhouche K."/>
            <person name="Camara F."/>
            <person name="Duharcourt S."/>
            <person name="Guigo R."/>
            <person name="Gogendeau D."/>
            <person name="Katinka M."/>
            <person name="Keller A.-M."/>
            <person name="Kissmehl R."/>
            <person name="Klotz C."/>
            <person name="Koll F."/>
            <person name="Le Moue A."/>
            <person name="Lepere C."/>
            <person name="Malinsky S."/>
            <person name="Nowacki M."/>
            <person name="Nowak J.K."/>
            <person name="Plattner H."/>
            <person name="Poulain J."/>
            <person name="Ruiz F."/>
            <person name="Serrano V."/>
            <person name="Zagulski M."/>
            <person name="Dessen P."/>
            <person name="Betermier M."/>
            <person name="Weissenbach J."/>
            <person name="Scarpelli C."/>
            <person name="Schachter V."/>
            <person name="Sperling L."/>
            <person name="Meyer E."/>
            <person name="Cohen J."/>
            <person name="Wincker P."/>
        </authorList>
    </citation>
    <scope>NUCLEOTIDE SEQUENCE [LARGE SCALE GENOMIC DNA]</scope>
    <source>
        <strain evidence="1 2">Stock d4-2</strain>
    </source>
</reference>
<evidence type="ECO:0000313" key="1">
    <source>
        <dbReference type="EMBL" id="CAK82516.1"/>
    </source>
</evidence>